<dbReference type="EMBL" id="LAZR01022647">
    <property type="protein sequence ID" value="KKL81147.1"/>
    <property type="molecule type" value="Genomic_DNA"/>
</dbReference>
<dbReference type="CDD" id="cd02511">
    <property type="entry name" value="Beta4Glucosyltransferase"/>
    <property type="match status" value="1"/>
</dbReference>
<protein>
    <recommendedName>
        <fullName evidence="2">Glycosyltransferase 2-like domain-containing protein</fullName>
    </recommendedName>
</protein>
<dbReference type="SUPFAM" id="SSF48452">
    <property type="entry name" value="TPR-like"/>
    <property type="match status" value="1"/>
</dbReference>
<accession>A0A0F9I190</accession>
<dbReference type="AlphaFoldDB" id="A0A0F9I190"/>
<dbReference type="Pfam" id="PF00535">
    <property type="entry name" value="Glycos_transf_2"/>
    <property type="match status" value="1"/>
</dbReference>
<evidence type="ECO:0000313" key="3">
    <source>
        <dbReference type="EMBL" id="KKL81147.1"/>
    </source>
</evidence>
<evidence type="ECO:0000259" key="2">
    <source>
        <dbReference type="Pfam" id="PF00535"/>
    </source>
</evidence>
<dbReference type="InterPro" id="IPR029044">
    <property type="entry name" value="Nucleotide-diphossugar_trans"/>
</dbReference>
<name>A0A0F9I190_9ZZZZ</name>
<reference evidence="3" key="1">
    <citation type="journal article" date="2015" name="Nature">
        <title>Complex archaea that bridge the gap between prokaryotes and eukaryotes.</title>
        <authorList>
            <person name="Spang A."/>
            <person name="Saw J.H."/>
            <person name="Jorgensen S.L."/>
            <person name="Zaremba-Niedzwiedzka K."/>
            <person name="Martijn J."/>
            <person name="Lind A.E."/>
            <person name="van Eijk R."/>
            <person name="Schleper C."/>
            <person name="Guy L."/>
            <person name="Ettema T.J."/>
        </authorList>
    </citation>
    <scope>NUCLEOTIDE SEQUENCE</scope>
</reference>
<sequence>MKVSLCMIVKDEIAHLNDCLDSVEDLVDEVVIVDTGSVDGTYDVVQARSDIFDQIPWTGFADARNHAQSLATGDIILILDADEKIVDTTGWKDALNAFEEDADGVAVVVHNILPKEQILAGDRIWQLRMFGNRPELKWVGKVHNQIAHALQANPLNGEESKFFQARILIEHRGYDLPKDVLIEKYKSRMKELAEEVAAATDPKGKAYYQFQTANALFMQQQYDSSLQFFRDCDLKNMTDENIASASIMAIHCCHILGVPKEGMEYAKMLLDVNPEEAMSFLMLGLCYLADGRFQAAYNFIGSAMAMTQLKDMEYKYLLDSNYMAAPCGEAALNLNRLEDAKALFQMHLEKYPTEKIALLEASIIPVDQARAQGYLPVNGQKVPGGIPQASPEETILIQDVRTSGSQEQSEQSPSDAPAPISYQQ</sequence>
<dbReference type="PANTHER" id="PTHR43630">
    <property type="entry name" value="POLY-BETA-1,6-N-ACETYL-D-GLUCOSAMINE SYNTHASE"/>
    <property type="match status" value="1"/>
</dbReference>
<evidence type="ECO:0000256" key="1">
    <source>
        <dbReference type="SAM" id="MobiDB-lite"/>
    </source>
</evidence>
<dbReference type="PANTHER" id="PTHR43630:SF2">
    <property type="entry name" value="GLYCOSYLTRANSFERASE"/>
    <property type="match status" value="1"/>
</dbReference>
<comment type="caution">
    <text evidence="3">The sequence shown here is derived from an EMBL/GenBank/DDBJ whole genome shotgun (WGS) entry which is preliminary data.</text>
</comment>
<dbReference type="InterPro" id="IPR011990">
    <property type="entry name" value="TPR-like_helical_dom_sf"/>
</dbReference>
<feature type="domain" description="Glycosyltransferase 2-like" evidence="2">
    <location>
        <begin position="4"/>
        <end position="136"/>
    </location>
</feature>
<dbReference type="SUPFAM" id="SSF53448">
    <property type="entry name" value="Nucleotide-diphospho-sugar transferases"/>
    <property type="match status" value="1"/>
</dbReference>
<proteinExistence type="predicted"/>
<dbReference type="Gene3D" id="3.90.550.10">
    <property type="entry name" value="Spore Coat Polysaccharide Biosynthesis Protein SpsA, Chain A"/>
    <property type="match status" value="1"/>
</dbReference>
<feature type="region of interest" description="Disordered" evidence="1">
    <location>
        <begin position="399"/>
        <end position="424"/>
    </location>
</feature>
<gene>
    <name evidence="3" type="ORF">LCGC14_1997670</name>
</gene>
<dbReference type="InterPro" id="IPR001173">
    <property type="entry name" value="Glyco_trans_2-like"/>
</dbReference>
<organism evidence="3">
    <name type="scientific">marine sediment metagenome</name>
    <dbReference type="NCBI Taxonomy" id="412755"/>
    <lineage>
        <taxon>unclassified sequences</taxon>
        <taxon>metagenomes</taxon>
        <taxon>ecological metagenomes</taxon>
    </lineage>
</organism>
<dbReference type="Gene3D" id="1.25.40.10">
    <property type="entry name" value="Tetratricopeptide repeat domain"/>
    <property type="match status" value="1"/>
</dbReference>